<reference evidence="7 8" key="1">
    <citation type="submission" date="2023-10" db="EMBL/GenBank/DDBJ databases">
        <title>Chromosome-scale genome assembly provides insights into flower coloration mechanisms of Canna indica.</title>
        <authorList>
            <person name="Li C."/>
        </authorList>
    </citation>
    <scope>NUCLEOTIDE SEQUENCE [LARGE SCALE GENOMIC DNA]</scope>
    <source>
        <tissue evidence="7">Flower</tissue>
    </source>
</reference>
<keyword evidence="1" id="KW-0378">Hydrolase</keyword>
<keyword evidence="8" id="KW-1185">Reference proteome</keyword>
<evidence type="ECO:0000313" key="7">
    <source>
        <dbReference type="EMBL" id="WOK91529.1"/>
    </source>
</evidence>
<dbReference type="AlphaFoldDB" id="A0AAQ3JME8"/>
<dbReference type="FunFam" id="3.40.50.1000:FF:000015">
    <property type="entry name" value="CTD small phosphatase-like protein 2"/>
    <property type="match status" value="1"/>
</dbReference>
<dbReference type="SMART" id="SM00577">
    <property type="entry name" value="CPDc"/>
    <property type="match status" value="1"/>
</dbReference>
<dbReference type="InterPro" id="IPR023214">
    <property type="entry name" value="HAD_sf"/>
</dbReference>
<accession>A0AAQ3JME8</accession>
<sequence>MPALRMKRKFNKGYVRLHNVHDRQKTKRSENLSSGISIEVDTSSQIYQDENGKLSNTVATSADELECNSMMTEPDGASASSKLLNLSSLSPDILSFERMDSTSTTITPELKTIFSPNFEDGDSQINQNNHGDGESPELPNLVADEGEDGNSTLTDYQSCSLLDICISESVPSLPFDSSMGFTDVSCQHYEFTNSDILIDMAEKYMMLPFLERAMETSCVHDDEPNQEIMLSSEDACYYLATHQEFDMNFFSSDLGEIECLNPLLVFRPSPDIPQAVPSSCPNLMPKEILQRKPITLVLDLDETLVHSTLEHCDDADFTFSVFFNMKEHTVYVRRRPFLQMFLERVAQMFEIVIFTASLSIYAAQLLDILDPDQKIISRRIYRESCVFSDGCYTKDLTVLEVDLAKVAIIDNSPQVFQLQVNNGIPIKSWFDDPSDHALVQLLPFLETLVDAEDVRPIIAKKFGNKE</sequence>
<organism evidence="7 8">
    <name type="scientific">Canna indica</name>
    <name type="common">Indian-shot</name>
    <dbReference type="NCBI Taxonomy" id="4628"/>
    <lineage>
        <taxon>Eukaryota</taxon>
        <taxon>Viridiplantae</taxon>
        <taxon>Streptophyta</taxon>
        <taxon>Embryophyta</taxon>
        <taxon>Tracheophyta</taxon>
        <taxon>Spermatophyta</taxon>
        <taxon>Magnoliopsida</taxon>
        <taxon>Liliopsida</taxon>
        <taxon>Zingiberales</taxon>
        <taxon>Cannaceae</taxon>
        <taxon>Canna</taxon>
    </lineage>
</organism>
<name>A0AAQ3JME8_9LILI</name>
<evidence type="ECO:0000256" key="5">
    <source>
        <dbReference type="SAM" id="MobiDB-lite"/>
    </source>
</evidence>
<dbReference type="GO" id="GO:0005634">
    <property type="term" value="C:nucleus"/>
    <property type="evidence" value="ECO:0007669"/>
    <property type="project" value="UniProtKB-ARBA"/>
</dbReference>
<dbReference type="Proteomes" id="UP001327560">
    <property type="component" value="Chromosome 1"/>
</dbReference>
<dbReference type="PROSITE" id="PS50969">
    <property type="entry name" value="FCP1"/>
    <property type="match status" value="1"/>
</dbReference>
<evidence type="ECO:0000256" key="1">
    <source>
        <dbReference type="ARBA" id="ARBA00022801"/>
    </source>
</evidence>
<dbReference type="InterPro" id="IPR036412">
    <property type="entry name" value="HAD-like_sf"/>
</dbReference>
<dbReference type="PANTHER" id="PTHR12210">
    <property type="entry name" value="DULLARD PROTEIN PHOSPHATASE"/>
    <property type="match status" value="1"/>
</dbReference>
<gene>
    <name evidence="7" type="ORF">Cni_G00220</name>
</gene>
<dbReference type="SUPFAM" id="SSF56784">
    <property type="entry name" value="HAD-like"/>
    <property type="match status" value="1"/>
</dbReference>
<dbReference type="InterPro" id="IPR011948">
    <property type="entry name" value="Dullard_phosphatase"/>
</dbReference>
<feature type="region of interest" description="Disordered" evidence="5">
    <location>
        <begin position="117"/>
        <end position="148"/>
    </location>
</feature>
<feature type="domain" description="FCP1 homology" evidence="6">
    <location>
        <begin position="289"/>
        <end position="448"/>
    </location>
</feature>
<protein>
    <submittedName>
        <fullName evidence="7">CTD small phosphatase-like protein 2 isoform X2</fullName>
    </submittedName>
</protein>
<evidence type="ECO:0000313" key="8">
    <source>
        <dbReference type="Proteomes" id="UP001327560"/>
    </source>
</evidence>
<dbReference type="Pfam" id="PF03031">
    <property type="entry name" value="NIF"/>
    <property type="match status" value="1"/>
</dbReference>
<proteinExistence type="inferred from homology"/>
<comment type="similarity">
    <text evidence="4">Belongs to the CTDSPL2 family.</text>
</comment>
<dbReference type="InterPro" id="IPR004274">
    <property type="entry name" value="FCP1_dom"/>
</dbReference>
<dbReference type="InterPro" id="IPR050365">
    <property type="entry name" value="TIM50"/>
</dbReference>
<keyword evidence="2" id="KW-0904">Protein phosphatase</keyword>
<dbReference type="NCBIfam" id="TIGR02251">
    <property type="entry name" value="HIF-SF_euk"/>
    <property type="match status" value="1"/>
</dbReference>
<dbReference type="Gene3D" id="3.40.50.1000">
    <property type="entry name" value="HAD superfamily/HAD-like"/>
    <property type="match status" value="1"/>
</dbReference>
<comment type="function">
    <text evidence="3">Probable phosphatase.</text>
</comment>
<evidence type="ECO:0000256" key="3">
    <source>
        <dbReference type="ARBA" id="ARBA00037324"/>
    </source>
</evidence>
<dbReference type="EMBL" id="CP136890">
    <property type="protein sequence ID" value="WOK91529.1"/>
    <property type="molecule type" value="Genomic_DNA"/>
</dbReference>
<evidence type="ECO:0000256" key="4">
    <source>
        <dbReference type="ARBA" id="ARBA00038355"/>
    </source>
</evidence>
<dbReference type="CDD" id="cd07521">
    <property type="entry name" value="HAD_FCP1-like"/>
    <property type="match status" value="1"/>
</dbReference>
<dbReference type="GO" id="GO:0004721">
    <property type="term" value="F:phosphoprotein phosphatase activity"/>
    <property type="evidence" value="ECO:0007669"/>
    <property type="project" value="UniProtKB-KW"/>
</dbReference>
<evidence type="ECO:0000256" key="2">
    <source>
        <dbReference type="ARBA" id="ARBA00022912"/>
    </source>
</evidence>
<evidence type="ECO:0000259" key="6">
    <source>
        <dbReference type="PROSITE" id="PS50969"/>
    </source>
</evidence>